<dbReference type="GO" id="GO:0030313">
    <property type="term" value="C:cell envelope"/>
    <property type="evidence" value="ECO:0007669"/>
    <property type="project" value="UniProtKB-SubCell"/>
</dbReference>
<dbReference type="InterPro" id="IPR050553">
    <property type="entry name" value="Thioredoxin_ResA/DsbE_sf"/>
</dbReference>
<keyword evidence="3" id="KW-1015">Disulfide bond</keyword>
<dbReference type="EMBL" id="BKCG01000008">
    <property type="protein sequence ID" value="GER60485.1"/>
    <property type="molecule type" value="Genomic_DNA"/>
</dbReference>
<dbReference type="PROSITE" id="PS51257">
    <property type="entry name" value="PROKAR_LIPOPROTEIN"/>
    <property type="match status" value="1"/>
</dbReference>
<evidence type="ECO:0000259" key="5">
    <source>
        <dbReference type="PROSITE" id="PS51352"/>
    </source>
</evidence>
<dbReference type="PROSITE" id="PS51352">
    <property type="entry name" value="THIOREDOXIN_2"/>
    <property type="match status" value="1"/>
</dbReference>
<dbReference type="SUPFAM" id="SSF52833">
    <property type="entry name" value="Thioredoxin-like"/>
    <property type="match status" value="1"/>
</dbReference>
<dbReference type="RefSeq" id="WP_151674921.1">
    <property type="nucleotide sequence ID" value="NZ_BKCG01000008.1"/>
</dbReference>
<dbReference type="Gene3D" id="3.40.30.10">
    <property type="entry name" value="Glutaredoxin"/>
    <property type="match status" value="1"/>
</dbReference>
<dbReference type="Proteomes" id="UP000326509">
    <property type="component" value="Unassembled WGS sequence"/>
</dbReference>
<dbReference type="GO" id="GO:0016491">
    <property type="term" value="F:oxidoreductase activity"/>
    <property type="evidence" value="ECO:0007669"/>
    <property type="project" value="InterPro"/>
</dbReference>
<reference evidence="6 7" key="1">
    <citation type="submission" date="2019-08" db="EMBL/GenBank/DDBJ databases">
        <title>Draft genome sequence of Ulvibacter marinus type strain NBRC 109484.</title>
        <authorList>
            <person name="Kawano K."/>
            <person name="Ushijima N."/>
            <person name="Kihara M."/>
            <person name="Itoh H."/>
        </authorList>
    </citation>
    <scope>NUCLEOTIDE SEQUENCE [LARGE SCALE GENOMIC DNA]</scope>
    <source>
        <strain evidence="6 7">NBRC 109484</strain>
    </source>
</reference>
<evidence type="ECO:0000313" key="7">
    <source>
        <dbReference type="Proteomes" id="UP000326509"/>
    </source>
</evidence>
<protein>
    <recommendedName>
        <fullName evidence="5">Thioredoxin domain-containing protein</fullName>
    </recommendedName>
</protein>
<dbReference type="PANTHER" id="PTHR42852:SF6">
    <property type="entry name" value="THIOL:DISULFIDE INTERCHANGE PROTEIN DSBE"/>
    <property type="match status" value="1"/>
</dbReference>
<dbReference type="PANTHER" id="PTHR42852">
    <property type="entry name" value="THIOL:DISULFIDE INTERCHANGE PROTEIN DSBE"/>
    <property type="match status" value="1"/>
</dbReference>
<organism evidence="6 7">
    <name type="scientific">Patiriisocius marinus</name>
    <dbReference type="NCBI Taxonomy" id="1397112"/>
    <lineage>
        <taxon>Bacteria</taxon>
        <taxon>Pseudomonadati</taxon>
        <taxon>Bacteroidota</taxon>
        <taxon>Flavobacteriia</taxon>
        <taxon>Flavobacteriales</taxon>
        <taxon>Flavobacteriaceae</taxon>
        <taxon>Patiriisocius</taxon>
    </lineage>
</organism>
<evidence type="ECO:0000256" key="1">
    <source>
        <dbReference type="ARBA" id="ARBA00004196"/>
    </source>
</evidence>
<dbReference type="AlphaFoldDB" id="A0A5J4IRG8"/>
<evidence type="ECO:0000256" key="3">
    <source>
        <dbReference type="ARBA" id="ARBA00023157"/>
    </source>
</evidence>
<dbReference type="InterPro" id="IPR013766">
    <property type="entry name" value="Thioredoxin_domain"/>
</dbReference>
<dbReference type="InterPro" id="IPR013740">
    <property type="entry name" value="Redoxin"/>
</dbReference>
<comment type="subcellular location">
    <subcellularLocation>
        <location evidence="1">Cell envelope</location>
    </subcellularLocation>
</comment>
<dbReference type="OrthoDB" id="743079at2"/>
<keyword evidence="7" id="KW-1185">Reference proteome</keyword>
<proteinExistence type="predicted"/>
<accession>A0A5J4IRG8</accession>
<keyword evidence="4" id="KW-0676">Redox-active center</keyword>
<dbReference type="GO" id="GO:0017004">
    <property type="term" value="P:cytochrome complex assembly"/>
    <property type="evidence" value="ECO:0007669"/>
    <property type="project" value="UniProtKB-KW"/>
</dbReference>
<gene>
    <name evidence="6" type="ORF">ULMA_25930</name>
</gene>
<dbReference type="CDD" id="cd02966">
    <property type="entry name" value="TlpA_like_family"/>
    <property type="match status" value="1"/>
</dbReference>
<keyword evidence="2" id="KW-0201">Cytochrome c-type biogenesis</keyword>
<evidence type="ECO:0000313" key="6">
    <source>
        <dbReference type="EMBL" id="GER60485.1"/>
    </source>
</evidence>
<dbReference type="Pfam" id="PF08534">
    <property type="entry name" value="Redoxin"/>
    <property type="match status" value="1"/>
</dbReference>
<evidence type="ECO:0000256" key="4">
    <source>
        <dbReference type="ARBA" id="ARBA00023284"/>
    </source>
</evidence>
<feature type="domain" description="Thioredoxin" evidence="5">
    <location>
        <begin position="191"/>
        <end position="342"/>
    </location>
</feature>
<comment type="caution">
    <text evidence="6">The sequence shown here is derived from an EMBL/GenBank/DDBJ whole genome shotgun (WGS) entry which is preliminary data.</text>
</comment>
<name>A0A5J4IRG8_9FLAO</name>
<sequence length="342" mass="38586">MKKLLMLGAIAILASCKEEAPKDYVTFSGKIENNDVEMISINSRDFRKEIAVNADGTFSDTLKVKTGVYYFDNGSESTQLFLKNGYDINMTVDSKEFDETVKYAGEGAENSTYLSEKMLFEEKIYDQNFDALGMKELDAKIVEMSTSINEFIDSKKGIDTILTNQNKLEVSMMMESFKNYYGEMISLRIDMPKGSPSPVFEDFENIDGSKTSLADLKGKNVYIDVWATWCAPCKAEIPALKQLEKDYHGKNIAFVSMSIDDDRSHGGSWEQAKTDWKTMVKDMDLGGIQIYAPNGWQTKFIRDYRVNGIPRFILLDKEGNIVDASAPRPSEDTLRTLLDGLI</sequence>
<dbReference type="InterPro" id="IPR036249">
    <property type="entry name" value="Thioredoxin-like_sf"/>
</dbReference>
<evidence type="ECO:0000256" key="2">
    <source>
        <dbReference type="ARBA" id="ARBA00022748"/>
    </source>
</evidence>